<evidence type="ECO:0000256" key="7">
    <source>
        <dbReference type="ARBA" id="ARBA00023170"/>
    </source>
</evidence>
<feature type="transmembrane region" description="Helical" evidence="11">
    <location>
        <begin position="285"/>
        <end position="306"/>
    </location>
</feature>
<accession>A0A8C4UZP2</accession>
<proteinExistence type="inferred from homology"/>
<sequence>MVAVATSLCLGLVPEEQTFAQRSRPVVWRLPSQSHHIQLPLTCHTNSDLVSRSWPRHTLPLLWSSCFVTPCEGLLAFAVCIWHTRPFLLVSLEAPCARAPPSALFPGAPGGGRERGKRRLPGAGSFAMEEKVTTDLSLSYMTSRYVDYGESIEYECSRLPYGLLVFAGVCMGISLCGLVGNGIVMWFLGFHMKQGPFIVYILNLAVADFSLHLFFLLMLEILSLTENCSYLYNFISLYRDFVFVVEFLCQFFDLSSLGLLTAISVERCISVFFPTWYHCHHPEHLSGVVSGVLWAITGFFVFSMYLSFNFSESYETVFAGVAMAIFMLLSLAMLIFNLSVFIKLRCGSQRRHSGKLYVTVLLGVIVFFAFGIPFSAEFFLYLPSSHVLFSDDTSSLLASLNCSINPVIYFLVGSCWQCWFQGSMKAAFHQVFEEETHMPEDTMVETTV</sequence>
<keyword evidence="2" id="KW-1003">Cell membrane</keyword>
<dbReference type="Ensembl" id="ENSFTIT00000020678.1">
    <property type="protein sequence ID" value="ENSFTIP00000019854.1"/>
    <property type="gene ID" value="ENSFTIG00000012987.1"/>
</dbReference>
<evidence type="ECO:0000256" key="10">
    <source>
        <dbReference type="RuleBase" id="RU000688"/>
    </source>
</evidence>
<feature type="transmembrane region" description="Helical" evidence="11">
    <location>
        <begin position="197"/>
        <end position="221"/>
    </location>
</feature>
<dbReference type="PROSITE" id="PS00237">
    <property type="entry name" value="G_PROTEIN_RECEP_F1_1"/>
    <property type="match status" value="1"/>
</dbReference>
<feature type="transmembrane region" description="Helical" evidence="11">
    <location>
        <begin position="318"/>
        <end position="344"/>
    </location>
</feature>
<keyword evidence="5 10" id="KW-0297">G-protein coupled receptor</keyword>
<dbReference type="GO" id="GO:0005886">
    <property type="term" value="C:plasma membrane"/>
    <property type="evidence" value="ECO:0007669"/>
    <property type="project" value="UniProtKB-SubCell"/>
</dbReference>
<dbReference type="GO" id="GO:0004930">
    <property type="term" value="F:G protein-coupled receptor activity"/>
    <property type="evidence" value="ECO:0007669"/>
    <property type="project" value="UniProtKB-KW"/>
</dbReference>
<dbReference type="PRINTS" id="PR02108">
    <property type="entry name" value="MRGPCRFAMILY"/>
</dbReference>
<evidence type="ECO:0000256" key="11">
    <source>
        <dbReference type="SAM" id="Phobius"/>
    </source>
</evidence>
<dbReference type="AlphaFoldDB" id="A0A8C4UZP2"/>
<keyword evidence="8 10" id="KW-0807">Transducer</keyword>
<evidence type="ECO:0000256" key="2">
    <source>
        <dbReference type="ARBA" id="ARBA00022475"/>
    </source>
</evidence>
<keyword evidence="7 10" id="KW-0675">Receptor</keyword>
<dbReference type="PANTHER" id="PTHR11334">
    <property type="entry name" value="MAS-RELATED G-PROTEIN COUPLED RECEPTOR"/>
    <property type="match status" value="1"/>
</dbReference>
<protein>
    <recommendedName>
        <fullName evidence="12">G-protein coupled receptors family 1 profile domain-containing protein</fullName>
    </recommendedName>
</protein>
<feature type="domain" description="G-protein coupled receptors family 1 profile" evidence="12">
    <location>
        <begin position="180"/>
        <end position="409"/>
    </location>
</feature>
<comment type="subcellular location">
    <subcellularLocation>
        <location evidence="1">Cell membrane</location>
        <topology evidence="1">Multi-pass membrane protein</topology>
    </subcellularLocation>
</comment>
<keyword evidence="3 10" id="KW-0812">Transmembrane</keyword>
<evidence type="ECO:0000256" key="8">
    <source>
        <dbReference type="ARBA" id="ARBA00023224"/>
    </source>
</evidence>
<dbReference type="InterPro" id="IPR000276">
    <property type="entry name" value="GPCR_Rhodpsn"/>
</dbReference>
<dbReference type="FunFam" id="1.20.1070.10:FF:000193">
    <property type="entry name" value="Mas-related G-protein coupled receptor member E"/>
    <property type="match status" value="1"/>
</dbReference>
<dbReference type="Proteomes" id="UP000694562">
    <property type="component" value="Unplaced"/>
</dbReference>
<dbReference type="InterPro" id="IPR017452">
    <property type="entry name" value="GPCR_Rhodpsn_7TM"/>
</dbReference>
<feature type="transmembrane region" description="Helical" evidence="11">
    <location>
        <begin position="241"/>
        <end position="265"/>
    </location>
</feature>
<keyword evidence="6 11" id="KW-0472">Membrane</keyword>
<comment type="similarity">
    <text evidence="9">Belongs to the G-protein coupled receptor 1 family. Mas subfamily.</text>
</comment>
<evidence type="ECO:0000259" key="12">
    <source>
        <dbReference type="PROSITE" id="PS50262"/>
    </source>
</evidence>
<feature type="transmembrane region" description="Helical" evidence="11">
    <location>
        <begin position="356"/>
        <end position="376"/>
    </location>
</feature>
<feature type="transmembrane region" description="Helical" evidence="11">
    <location>
        <begin position="161"/>
        <end position="190"/>
    </location>
</feature>
<evidence type="ECO:0000256" key="4">
    <source>
        <dbReference type="ARBA" id="ARBA00022989"/>
    </source>
</evidence>
<keyword evidence="4 11" id="KW-1133">Transmembrane helix</keyword>
<evidence type="ECO:0000313" key="14">
    <source>
        <dbReference type="Proteomes" id="UP000694562"/>
    </source>
</evidence>
<organism evidence="13 14">
    <name type="scientific">Falco tinnunculus</name>
    <name type="common">Common kestrel</name>
    <dbReference type="NCBI Taxonomy" id="100819"/>
    <lineage>
        <taxon>Eukaryota</taxon>
        <taxon>Metazoa</taxon>
        <taxon>Chordata</taxon>
        <taxon>Craniata</taxon>
        <taxon>Vertebrata</taxon>
        <taxon>Euteleostomi</taxon>
        <taxon>Archelosauria</taxon>
        <taxon>Archosauria</taxon>
        <taxon>Dinosauria</taxon>
        <taxon>Saurischia</taxon>
        <taxon>Theropoda</taxon>
        <taxon>Coelurosauria</taxon>
        <taxon>Aves</taxon>
        <taxon>Neognathae</taxon>
        <taxon>Neoaves</taxon>
        <taxon>Telluraves</taxon>
        <taxon>Australaves</taxon>
        <taxon>Falconiformes</taxon>
        <taxon>Falconidae</taxon>
        <taxon>Falco</taxon>
    </lineage>
</organism>
<dbReference type="InterPro" id="IPR026234">
    <property type="entry name" value="MRGPCRFAMILY"/>
</dbReference>
<reference evidence="13" key="1">
    <citation type="submission" date="2025-08" db="UniProtKB">
        <authorList>
            <consortium name="Ensembl"/>
        </authorList>
    </citation>
    <scope>IDENTIFICATION</scope>
</reference>
<evidence type="ECO:0000256" key="9">
    <source>
        <dbReference type="ARBA" id="ARBA00061394"/>
    </source>
</evidence>
<dbReference type="Pfam" id="PF00001">
    <property type="entry name" value="7tm_1"/>
    <property type="match status" value="1"/>
</dbReference>
<evidence type="ECO:0000313" key="13">
    <source>
        <dbReference type="Ensembl" id="ENSFTIP00000019854.1"/>
    </source>
</evidence>
<dbReference type="Gene3D" id="1.20.1070.10">
    <property type="entry name" value="Rhodopsin 7-helix transmembrane proteins"/>
    <property type="match status" value="1"/>
</dbReference>
<feature type="transmembrane region" description="Helical" evidence="11">
    <location>
        <begin position="396"/>
        <end position="420"/>
    </location>
</feature>
<evidence type="ECO:0000256" key="5">
    <source>
        <dbReference type="ARBA" id="ARBA00023040"/>
    </source>
</evidence>
<dbReference type="OMA" id="CEGLLAF"/>
<evidence type="ECO:0000256" key="6">
    <source>
        <dbReference type="ARBA" id="ARBA00023136"/>
    </source>
</evidence>
<name>A0A8C4UZP2_FALTI</name>
<dbReference type="SUPFAM" id="SSF81321">
    <property type="entry name" value="Family A G protein-coupled receptor-like"/>
    <property type="match status" value="1"/>
</dbReference>
<dbReference type="PROSITE" id="PS50262">
    <property type="entry name" value="G_PROTEIN_RECEP_F1_2"/>
    <property type="match status" value="1"/>
</dbReference>
<dbReference type="OrthoDB" id="9896011at2759"/>
<dbReference type="PRINTS" id="PR00237">
    <property type="entry name" value="GPCRRHODOPSN"/>
</dbReference>
<dbReference type="PANTHER" id="PTHR11334:SF69">
    <property type="entry name" value="G-PROTEIN COUPLED RECEPTORS FAMILY 1 PROFILE DOMAIN-CONTAINING PROTEIN"/>
    <property type="match status" value="1"/>
</dbReference>
<evidence type="ECO:0000256" key="1">
    <source>
        <dbReference type="ARBA" id="ARBA00004651"/>
    </source>
</evidence>
<evidence type="ECO:0000256" key="3">
    <source>
        <dbReference type="ARBA" id="ARBA00022692"/>
    </source>
</evidence>
<keyword evidence="14" id="KW-1185">Reference proteome</keyword>
<reference evidence="13" key="2">
    <citation type="submission" date="2025-09" db="UniProtKB">
        <authorList>
            <consortium name="Ensembl"/>
        </authorList>
    </citation>
    <scope>IDENTIFICATION</scope>
</reference>